<dbReference type="InterPro" id="IPR036678">
    <property type="entry name" value="MutS_con_dom_sf"/>
</dbReference>
<evidence type="ECO:0000313" key="12">
    <source>
        <dbReference type="EnsemblPlants" id="Kaladp0079s0099.1.v1.1"/>
    </source>
</evidence>
<dbReference type="EnsemblPlants" id="Kaladp0079s0099.1.v1.1">
    <property type="protein sequence ID" value="Kaladp0079s0099.1.v1.1"/>
    <property type="gene ID" value="Kaladp0079s0099.v1.1"/>
</dbReference>
<dbReference type="InterPro" id="IPR036187">
    <property type="entry name" value="DNA_mismatch_repair_MutS_sf"/>
</dbReference>
<name>A0A7N0URB0_KALFE</name>
<evidence type="ECO:0000256" key="9">
    <source>
        <dbReference type="PIRNR" id="PIRNR037677"/>
    </source>
</evidence>
<comment type="subcellular location">
    <subcellularLocation>
        <location evidence="1">Nucleus</location>
    </subcellularLocation>
</comment>
<dbReference type="FunFam" id="1.10.1420.10:FF:000004">
    <property type="entry name" value="DNA mismatch repair protein Msh3"/>
    <property type="match status" value="1"/>
</dbReference>
<dbReference type="InterPro" id="IPR045076">
    <property type="entry name" value="MutS"/>
</dbReference>
<dbReference type="GO" id="GO:0006298">
    <property type="term" value="P:mismatch repair"/>
    <property type="evidence" value="ECO:0007669"/>
    <property type="project" value="InterPro"/>
</dbReference>
<dbReference type="PIRSF" id="PIRSF037677">
    <property type="entry name" value="DNA_mis_repair_Msh6"/>
    <property type="match status" value="1"/>
</dbReference>
<dbReference type="InterPro" id="IPR007696">
    <property type="entry name" value="DNA_mismatch_repair_MutS_core"/>
</dbReference>
<dbReference type="InterPro" id="IPR017261">
    <property type="entry name" value="DNA_mismatch_repair_MutS/MSH"/>
</dbReference>
<dbReference type="Pfam" id="PF00488">
    <property type="entry name" value="MutS_V"/>
    <property type="match status" value="1"/>
</dbReference>
<dbReference type="Gene3D" id="1.10.1420.10">
    <property type="match status" value="2"/>
</dbReference>
<keyword evidence="13" id="KW-1185">Reference proteome</keyword>
<evidence type="ECO:0000256" key="2">
    <source>
        <dbReference type="ARBA" id="ARBA00007094"/>
    </source>
</evidence>
<accession>A0A7N0URB0</accession>
<dbReference type="InterPro" id="IPR027417">
    <property type="entry name" value="P-loop_NTPase"/>
</dbReference>
<organism evidence="12 13">
    <name type="scientific">Kalanchoe fedtschenkoi</name>
    <name type="common">Lavender scallops</name>
    <name type="synonym">South American air plant</name>
    <dbReference type="NCBI Taxonomy" id="63787"/>
    <lineage>
        <taxon>Eukaryota</taxon>
        <taxon>Viridiplantae</taxon>
        <taxon>Streptophyta</taxon>
        <taxon>Embryophyta</taxon>
        <taxon>Tracheophyta</taxon>
        <taxon>Spermatophyta</taxon>
        <taxon>Magnoliopsida</taxon>
        <taxon>eudicotyledons</taxon>
        <taxon>Gunneridae</taxon>
        <taxon>Pentapetalae</taxon>
        <taxon>Saxifragales</taxon>
        <taxon>Crassulaceae</taxon>
        <taxon>Kalanchoe</taxon>
    </lineage>
</organism>
<keyword evidence="4 9" id="KW-0227">DNA damage</keyword>
<dbReference type="SMART" id="SM00534">
    <property type="entry name" value="MUTSac"/>
    <property type="match status" value="1"/>
</dbReference>
<dbReference type="InterPro" id="IPR007695">
    <property type="entry name" value="DNA_mismatch_repair_MutS-lik_N"/>
</dbReference>
<keyword evidence="3 9" id="KW-0547">Nucleotide-binding</keyword>
<dbReference type="Pfam" id="PF01624">
    <property type="entry name" value="MutS_I"/>
    <property type="match status" value="1"/>
</dbReference>
<dbReference type="GO" id="GO:0030983">
    <property type="term" value="F:mismatched DNA binding"/>
    <property type="evidence" value="ECO:0007669"/>
    <property type="project" value="UniProtKB-UniRule"/>
</dbReference>
<feature type="compositionally biased region" description="Polar residues" evidence="10">
    <location>
        <begin position="69"/>
        <end position="84"/>
    </location>
</feature>
<evidence type="ECO:0000259" key="11">
    <source>
        <dbReference type="PROSITE" id="PS00486"/>
    </source>
</evidence>
<keyword evidence="8" id="KW-0539">Nucleus</keyword>
<dbReference type="GO" id="GO:0140664">
    <property type="term" value="F:ATP-dependent DNA damage sensor activity"/>
    <property type="evidence" value="ECO:0007669"/>
    <property type="project" value="InterPro"/>
</dbReference>
<evidence type="ECO:0000256" key="4">
    <source>
        <dbReference type="ARBA" id="ARBA00022763"/>
    </source>
</evidence>
<reference evidence="12" key="1">
    <citation type="submission" date="2021-01" db="UniProtKB">
        <authorList>
            <consortium name="EnsemblPlants"/>
        </authorList>
    </citation>
    <scope>IDENTIFICATION</scope>
</reference>
<dbReference type="SUPFAM" id="SSF53150">
    <property type="entry name" value="DNA repair protein MutS, domain II"/>
    <property type="match status" value="1"/>
</dbReference>
<feature type="domain" description="DNA mismatch repair proteins mutS family" evidence="11">
    <location>
        <begin position="868"/>
        <end position="884"/>
    </location>
</feature>
<dbReference type="Pfam" id="PF05192">
    <property type="entry name" value="MutS_III"/>
    <property type="match status" value="1"/>
</dbReference>
<dbReference type="Gene3D" id="3.30.420.110">
    <property type="entry name" value="MutS, connector domain"/>
    <property type="match status" value="1"/>
</dbReference>
<dbReference type="Proteomes" id="UP000594263">
    <property type="component" value="Unplaced"/>
</dbReference>
<dbReference type="GO" id="GO:0006312">
    <property type="term" value="P:mitotic recombination"/>
    <property type="evidence" value="ECO:0007669"/>
    <property type="project" value="TreeGrafter"/>
</dbReference>
<keyword evidence="7 9" id="KW-0234">DNA repair</keyword>
<evidence type="ECO:0000256" key="10">
    <source>
        <dbReference type="SAM" id="MobiDB-lite"/>
    </source>
</evidence>
<dbReference type="GO" id="GO:0005524">
    <property type="term" value="F:ATP binding"/>
    <property type="evidence" value="ECO:0007669"/>
    <property type="project" value="UniProtKB-UniRule"/>
</dbReference>
<dbReference type="Gene3D" id="3.40.1170.10">
    <property type="entry name" value="DNA repair protein MutS, domain I"/>
    <property type="match status" value="1"/>
</dbReference>
<comment type="similarity">
    <text evidence="2">Belongs to the DNA mismatch repair MutS family. MSH3 subfamily.</text>
</comment>
<keyword evidence="5 9" id="KW-0067">ATP-binding</keyword>
<dbReference type="AlphaFoldDB" id="A0A7N0URB0"/>
<dbReference type="InterPro" id="IPR016151">
    <property type="entry name" value="DNA_mismatch_repair_MutS_N"/>
</dbReference>
<dbReference type="InterPro" id="IPR000432">
    <property type="entry name" value="DNA_mismatch_repair_MutS_C"/>
</dbReference>
<dbReference type="FunFam" id="3.40.1170.10:FF:000004">
    <property type="entry name" value="DNA mismatch repair protein"/>
    <property type="match status" value="1"/>
</dbReference>
<dbReference type="FunFam" id="3.30.420.110:FF:000010">
    <property type="entry name" value="DNA mismatch repair protein"/>
    <property type="match status" value="1"/>
</dbReference>
<evidence type="ECO:0000256" key="1">
    <source>
        <dbReference type="ARBA" id="ARBA00004123"/>
    </source>
</evidence>
<dbReference type="Gramene" id="Kaladp0079s0099.1.v1.1">
    <property type="protein sequence ID" value="Kaladp0079s0099.1.v1.1"/>
    <property type="gene ID" value="Kaladp0079s0099.v1.1"/>
</dbReference>
<evidence type="ECO:0000256" key="3">
    <source>
        <dbReference type="ARBA" id="ARBA00022741"/>
    </source>
</evidence>
<dbReference type="Pfam" id="PF05188">
    <property type="entry name" value="MutS_II"/>
    <property type="match status" value="1"/>
</dbReference>
<dbReference type="Gene3D" id="3.40.50.300">
    <property type="entry name" value="P-loop containing nucleotide triphosphate hydrolases"/>
    <property type="match status" value="1"/>
</dbReference>
<dbReference type="SUPFAM" id="SSF55271">
    <property type="entry name" value="DNA repair protein MutS, domain I"/>
    <property type="match status" value="1"/>
</dbReference>
<dbReference type="PROSITE" id="PS00486">
    <property type="entry name" value="DNA_MISMATCH_REPAIR_2"/>
    <property type="match status" value="1"/>
</dbReference>
<feature type="compositionally biased region" description="Pro residues" evidence="10">
    <location>
        <begin position="29"/>
        <end position="38"/>
    </location>
</feature>
<dbReference type="GO" id="GO:0005634">
    <property type="term" value="C:nucleus"/>
    <property type="evidence" value="ECO:0007669"/>
    <property type="project" value="UniProtKB-SubCell"/>
</dbReference>
<dbReference type="SMART" id="SM00533">
    <property type="entry name" value="MUTSd"/>
    <property type="match status" value="1"/>
</dbReference>
<dbReference type="PANTHER" id="PTHR11361">
    <property type="entry name" value="DNA MISMATCH REPAIR PROTEIN MUTS FAMILY MEMBER"/>
    <property type="match status" value="1"/>
</dbReference>
<protein>
    <recommendedName>
        <fullName evidence="9">DNA mismatch repair protein</fullName>
    </recommendedName>
</protein>
<evidence type="ECO:0000256" key="7">
    <source>
        <dbReference type="ARBA" id="ARBA00023204"/>
    </source>
</evidence>
<dbReference type="PANTHER" id="PTHR11361:SF122">
    <property type="entry name" value="DNA MISMATCH REPAIR PROTEIN MSH3"/>
    <property type="match status" value="1"/>
</dbReference>
<sequence length="1116" mass="123216">MKKQKQQVISRFFAPKSETHNSRSSLSPHPKPQTPPPKISTSVAFTPSKRPLNFQSDEEPPPPSLCQKFLSTPPDSSPQASEKWQLSGGKLTPLESQVVELRNKYPDVLLMIEVGYKYRFFGVDAENAARVLGIYAHMDHNFLTASIPTFRLNVHVRRLVNAGHKVGVVKQTETASIKAHGNNKLGPFSRGLSALYTKATLDAAEDIGGGEEDHGSSSNYLICVVEEQASVDNPVSGNDDVKIGILGVDTSTGDVVHGEFNDRFMRSRLEAVLLSIAPAEFLLGDPLSNETQKLLNSYAGTTSGTRMEHASRECFRDGGALAEAMSLYEKETEECRCPESMEFGKHQSAVEGIMSMDNLVLQALALTIRYLKQFGLEKILCTGSSFRTLSSNVEMTLSANTLQQLEILRNNSDGSESGSLLQIMNQTLTAPGSRLMRHWVTHPLTDRNLIAARVDAISEIAASMGTSKALQNVNPGGFVEDNTATVSSHPNISYLLSSILSVLGRIPDFQRGITRIFHGTVTPSEFILVIQAILHAGNQLQQLHITEDCVDNNGQADFVQSTLLAKLILLASSPSVIESAAELLSALNKEAADRKDLSNLFVTSSSQFPEIFQAQASVRKVKEKLESLMISYRKKFQMRNLEYISVSGTTNLIELPVGTRVPSDWVKINSTKKTIRYHPPEVVTLLDDLTLETEKLDIACRAAWDGFLKQFGKHYASFQAAVQSLASLDCLHSLAILSRNKNYSRPDFVSGCEPVQIYINSGRHPVLDITLQDNFVPNDTDLHAERECCQVVTGPNMGGKTCYIRQVALLVIMAQVGSYVPASTMKLHVLDSIYTRIGASDNIQLGRSTFLEELGEASHILKHCTDQSLVIIDELGRGTSTHDGVAIAYAALHHLLEQKKCMVLFVTHYPNIIEIRNQFPASVGAYHVSYLTSDTNNHMDLSDNAYGESVAVEDVTYLYKLAPGISERSFGFNVALLAQVPLSCIQEAITMADKLESVIRSRVEGRSVKRRLIEGRQMDENLKSQESICQPTHVSYYESKGFFERLGDNIREFFSSLKSVPVSEDTADGSEVLRHLYDARRHSEELISMWPQEMFCMNTHLPTEQASGCQVGSRSV</sequence>
<evidence type="ECO:0000313" key="13">
    <source>
        <dbReference type="Proteomes" id="UP000594263"/>
    </source>
</evidence>
<evidence type="ECO:0000256" key="6">
    <source>
        <dbReference type="ARBA" id="ARBA00023125"/>
    </source>
</evidence>
<feature type="region of interest" description="Disordered" evidence="10">
    <location>
        <begin position="1"/>
        <end position="87"/>
    </location>
</feature>
<dbReference type="FunFam" id="3.40.50.300:FF:002130">
    <property type="entry name" value="DNA mismatch repair protein MSH3"/>
    <property type="match status" value="1"/>
</dbReference>
<dbReference type="InterPro" id="IPR007860">
    <property type="entry name" value="DNA_mmatch_repair_MutS_con_dom"/>
</dbReference>
<comment type="function">
    <text evidence="9">Component of the post-replicative DNA mismatch repair system (MMR).</text>
</comment>
<keyword evidence="6 9" id="KW-0238">DNA-binding</keyword>
<evidence type="ECO:0000256" key="8">
    <source>
        <dbReference type="ARBA" id="ARBA00023242"/>
    </source>
</evidence>
<dbReference type="SUPFAM" id="SSF48334">
    <property type="entry name" value="DNA repair protein MutS, domain III"/>
    <property type="match status" value="1"/>
</dbReference>
<dbReference type="GO" id="GO:0003684">
    <property type="term" value="F:damaged DNA binding"/>
    <property type="evidence" value="ECO:0007669"/>
    <property type="project" value="EnsemblPlants"/>
</dbReference>
<dbReference type="SUPFAM" id="SSF52540">
    <property type="entry name" value="P-loop containing nucleoside triphosphate hydrolases"/>
    <property type="match status" value="1"/>
</dbReference>
<evidence type="ECO:0000256" key="5">
    <source>
        <dbReference type="ARBA" id="ARBA00022840"/>
    </source>
</evidence>
<dbReference type="OMA" id="INMHAAR"/>
<proteinExistence type="inferred from homology"/>